<dbReference type="EMBL" id="ADBL01001555">
    <property type="status" value="NOT_ANNOTATED_CDS"/>
    <property type="molecule type" value="Genomic_DNA"/>
</dbReference>
<dbReference type="EnsemblFungi" id="MAPG_06409T0">
    <property type="protein sequence ID" value="MAPG_06409T0"/>
    <property type="gene ID" value="MAPG_06409"/>
</dbReference>
<keyword evidence="4" id="KW-1185">Reference proteome</keyword>
<evidence type="ECO:0000256" key="1">
    <source>
        <dbReference type="SAM" id="MobiDB-lite"/>
    </source>
</evidence>
<evidence type="ECO:0000313" key="4">
    <source>
        <dbReference type="Proteomes" id="UP000011715"/>
    </source>
</evidence>
<accession>A0A0C4E1Y4</accession>
<proteinExistence type="predicted"/>
<reference evidence="2" key="1">
    <citation type="submission" date="2010-05" db="EMBL/GenBank/DDBJ databases">
        <title>The Genome Sequence of Magnaporthe poae strain ATCC 64411.</title>
        <authorList>
            <consortium name="The Broad Institute Genome Sequencing Platform"/>
            <consortium name="Broad Institute Genome Sequencing Center for Infectious Disease"/>
            <person name="Ma L.-J."/>
            <person name="Dead R."/>
            <person name="Young S."/>
            <person name="Zeng Q."/>
            <person name="Koehrsen M."/>
            <person name="Alvarado L."/>
            <person name="Berlin A."/>
            <person name="Chapman S.B."/>
            <person name="Chen Z."/>
            <person name="Freedman E."/>
            <person name="Gellesch M."/>
            <person name="Goldberg J."/>
            <person name="Griggs A."/>
            <person name="Gujja S."/>
            <person name="Heilman E.R."/>
            <person name="Heiman D."/>
            <person name="Hepburn T."/>
            <person name="Howarth C."/>
            <person name="Jen D."/>
            <person name="Larson L."/>
            <person name="Mehta T."/>
            <person name="Neiman D."/>
            <person name="Pearson M."/>
            <person name="Roberts A."/>
            <person name="Saif S."/>
            <person name="Shea T."/>
            <person name="Shenoy N."/>
            <person name="Sisk P."/>
            <person name="Stolte C."/>
            <person name="Sykes S."/>
            <person name="Walk T."/>
            <person name="White J."/>
            <person name="Yandava C."/>
            <person name="Haas B."/>
            <person name="Nusbaum C."/>
            <person name="Birren B."/>
        </authorList>
    </citation>
    <scope>NUCLEOTIDE SEQUENCE</scope>
    <source>
        <strain evidence="2">ATCC 64411</strain>
    </source>
</reference>
<feature type="compositionally biased region" description="Basic residues" evidence="1">
    <location>
        <begin position="58"/>
        <end position="72"/>
    </location>
</feature>
<organism evidence="3 4">
    <name type="scientific">Magnaporthiopsis poae (strain ATCC 64411 / 73-15)</name>
    <name type="common">Kentucky bluegrass fungus</name>
    <name type="synonym">Magnaporthe poae</name>
    <dbReference type="NCBI Taxonomy" id="644358"/>
    <lineage>
        <taxon>Eukaryota</taxon>
        <taxon>Fungi</taxon>
        <taxon>Dikarya</taxon>
        <taxon>Ascomycota</taxon>
        <taxon>Pezizomycotina</taxon>
        <taxon>Sordariomycetes</taxon>
        <taxon>Sordariomycetidae</taxon>
        <taxon>Magnaporthales</taxon>
        <taxon>Magnaporthaceae</taxon>
        <taxon>Magnaporthiopsis</taxon>
    </lineage>
</organism>
<dbReference type="AlphaFoldDB" id="A0A0C4E1Y4"/>
<protein>
    <submittedName>
        <fullName evidence="2 3">Uncharacterized protein</fullName>
    </submittedName>
</protein>
<dbReference type="VEuPathDB" id="FungiDB:MAPG_06409"/>
<name>A0A0C4E1Y4_MAGP6</name>
<evidence type="ECO:0000313" key="3">
    <source>
        <dbReference type="EnsemblFungi" id="MAPG_06409T0"/>
    </source>
</evidence>
<reference evidence="3" key="4">
    <citation type="journal article" date="2015" name="G3 (Bethesda)">
        <title>Genome sequences of three phytopathogenic species of the Magnaporthaceae family of fungi.</title>
        <authorList>
            <person name="Okagaki L.H."/>
            <person name="Nunes C.C."/>
            <person name="Sailsbery J."/>
            <person name="Clay B."/>
            <person name="Brown D."/>
            <person name="John T."/>
            <person name="Oh Y."/>
            <person name="Young N."/>
            <person name="Fitzgerald M."/>
            <person name="Haas B.J."/>
            <person name="Zeng Q."/>
            <person name="Young S."/>
            <person name="Adiconis X."/>
            <person name="Fan L."/>
            <person name="Levin J.Z."/>
            <person name="Mitchell T.K."/>
            <person name="Okubara P.A."/>
            <person name="Farman M.L."/>
            <person name="Kohn L.M."/>
            <person name="Birren B."/>
            <person name="Ma L.-J."/>
            <person name="Dean R.A."/>
        </authorList>
    </citation>
    <scope>NUCLEOTIDE SEQUENCE</scope>
    <source>
        <strain evidence="3">ATCC 64411 / 73-15</strain>
    </source>
</reference>
<dbReference type="Proteomes" id="UP000011715">
    <property type="component" value="Unassembled WGS sequence"/>
</dbReference>
<reference evidence="4" key="2">
    <citation type="submission" date="2010-05" db="EMBL/GenBank/DDBJ databases">
        <title>The genome sequence of Magnaporthe poae strain ATCC 64411.</title>
        <authorList>
            <person name="Ma L.-J."/>
            <person name="Dead R."/>
            <person name="Young S."/>
            <person name="Zeng Q."/>
            <person name="Koehrsen M."/>
            <person name="Alvarado L."/>
            <person name="Berlin A."/>
            <person name="Chapman S.B."/>
            <person name="Chen Z."/>
            <person name="Freedman E."/>
            <person name="Gellesch M."/>
            <person name="Goldberg J."/>
            <person name="Griggs A."/>
            <person name="Gujja S."/>
            <person name="Heilman E.R."/>
            <person name="Heiman D."/>
            <person name="Hepburn T."/>
            <person name="Howarth C."/>
            <person name="Jen D."/>
            <person name="Larson L."/>
            <person name="Mehta T."/>
            <person name="Neiman D."/>
            <person name="Pearson M."/>
            <person name="Roberts A."/>
            <person name="Saif S."/>
            <person name="Shea T."/>
            <person name="Shenoy N."/>
            <person name="Sisk P."/>
            <person name="Stolte C."/>
            <person name="Sykes S."/>
            <person name="Walk T."/>
            <person name="White J."/>
            <person name="Yandava C."/>
            <person name="Haas B."/>
            <person name="Nusbaum C."/>
            <person name="Birren B."/>
        </authorList>
    </citation>
    <scope>NUCLEOTIDE SEQUENCE [LARGE SCALE GENOMIC DNA]</scope>
    <source>
        <strain evidence="4">ATCC 64411 / 73-15</strain>
    </source>
</reference>
<sequence length="99" mass="10908">MTAPAFTPRFQARTAGTICTTEQMTNAPSRTIRCLFGNAARTKKPGPPRDSPVFHARAWNHAKNQPRGHKSARLQPGAVTDPDPDQNRSDESELGHLFD</sequence>
<reference evidence="2" key="3">
    <citation type="submission" date="2011-03" db="EMBL/GenBank/DDBJ databases">
        <title>Annotation of Magnaporthe poae ATCC 64411.</title>
        <authorList>
            <person name="Ma L.-J."/>
            <person name="Dead R."/>
            <person name="Young S.K."/>
            <person name="Zeng Q."/>
            <person name="Gargeya S."/>
            <person name="Fitzgerald M."/>
            <person name="Haas B."/>
            <person name="Abouelleil A."/>
            <person name="Alvarado L."/>
            <person name="Arachchi H.M."/>
            <person name="Berlin A."/>
            <person name="Brown A."/>
            <person name="Chapman S.B."/>
            <person name="Chen Z."/>
            <person name="Dunbar C."/>
            <person name="Freedman E."/>
            <person name="Gearin G."/>
            <person name="Gellesch M."/>
            <person name="Goldberg J."/>
            <person name="Griggs A."/>
            <person name="Gujja S."/>
            <person name="Heiman D."/>
            <person name="Howarth C."/>
            <person name="Larson L."/>
            <person name="Lui A."/>
            <person name="MacDonald P.J.P."/>
            <person name="Mehta T."/>
            <person name="Montmayeur A."/>
            <person name="Murphy C."/>
            <person name="Neiman D."/>
            <person name="Pearson M."/>
            <person name="Priest M."/>
            <person name="Roberts A."/>
            <person name="Saif S."/>
            <person name="Shea T."/>
            <person name="Shenoy N."/>
            <person name="Sisk P."/>
            <person name="Stolte C."/>
            <person name="Sykes S."/>
            <person name="Yandava C."/>
            <person name="Wortman J."/>
            <person name="Nusbaum C."/>
            <person name="Birren B."/>
        </authorList>
    </citation>
    <scope>NUCLEOTIDE SEQUENCE</scope>
    <source>
        <strain evidence="2">ATCC 64411</strain>
    </source>
</reference>
<evidence type="ECO:0000313" key="2">
    <source>
        <dbReference type="EMBL" id="KLU87409.1"/>
    </source>
</evidence>
<dbReference type="EMBL" id="GL876970">
    <property type="protein sequence ID" value="KLU87409.1"/>
    <property type="molecule type" value="Genomic_DNA"/>
</dbReference>
<feature type="compositionally biased region" description="Basic and acidic residues" evidence="1">
    <location>
        <begin position="85"/>
        <end position="99"/>
    </location>
</feature>
<gene>
    <name evidence="2" type="ORF">MAPG_06409</name>
</gene>
<reference evidence="3" key="5">
    <citation type="submission" date="2015-06" db="UniProtKB">
        <authorList>
            <consortium name="EnsemblFungi"/>
        </authorList>
    </citation>
    <scope>IDENTIFICATION</scope>
    <source>
        <strain evidence="3">ATCC 64411</strain>
    </source>
</reference>
<feature type="region of interest" description="Disordered" evidence="1">
    <location>
        <begin position="39"/>
        <end position="99"/>
    </location>
</feature>